<keyword evidence="5 9" id="KW-0812">Transmembrane</keyword>
<dbReference type="GO" id="GO:0016410">
    <property type="term" value="F:N-acyltransferase activity"/>
    <property type="evidence" value="ECO:0007669"/>
    <property type="project" value="UniProtKB-UniRule"/>
</dbReference>
<evidence type="ECO:0000259" key="10">
    <source>
        <dbReference type="PROSITE" id="PS50263"/>
    </source>
</evidence>
<dbReference type="InterPro" id="IPR003010">
    <property type="entry name" value="C-N_Hydrolase"/>
</dbReference>
<comment type="similarity">
    <text evidence="2 9">Belongs to the CN hydrolase family. Apolipoprotein N-acyltransferase subfamily.</text>
</comment>
<name>A0A2H0LUZ9_9BACT</name>
<dbReference type="InterPro" id="IPR036526">
    <property type="entry name" value="C-N_Hydrolase_sf"/>
</dbReference>
<keyword evidence="8 9" id="KW-0012">Acyltransferase</keyword>
<evidence type="ECO:0000256" key="4">
    <source>
        <dbReference type="ARBA" id="ARBA00022679"/>
    </source>
</evidence>
<evidence type="ECO:0000256" key="6">
    <source>
        <dbReference type="ARBA" id="ARBA00022989"/>
    </source>
</evidence>
<gene>
    <name evidence="9 11" type="primary">lnt</name>
    <name evidence="11" type="ORF">COV72_09310</name>
</gene>
<dbReference type="GO" id="GO:0042158">
    <property type="term" value="P:lipoprotein biosynthetic process"/>
    <property type="evidence" value="ECO:0007669"/>
    <property type="project" value="UniProtKB-UniRule"/>
</dbReference>
<feature type="transmembrane region" description="Helical" evidence="9">
    <location>
        <begin position="117"/>
        <end position="136"/>
    </location>
</feature>
<evidence type="ECO:0000256" key="2">
    <source>
        <dbReference type="ARBA" id="ARBA00010065"/>
    </source>
</evidence>
<evidence type="ECO:0000256" key="1">
    <source>
        <dbReference type="ARBA" id="ARBA00004651"/>
    </source>
</evidence>
<sequence>MLRQVIQFIFHSPRPIVKRLFLSFLSAVLLALPFRNPNLWLFAWFGFVPLFFAIKEQSKGKVFFLAYFTGVVFWLSAIYWLTNVTIAGYIILSSYLALYFGIFGSLLSFYSILNTQYSILFIPAAWACLEYIRAYLLTGFPWALLGYSQYQNLPVMQIADIGGAYAVSFLVIMVNTLIYNTARIAYRALSKSKIDLSPRFCLIPIFVLFLSIGYGFLRLNSIHNTQYPILKVSLVQPNIAQDIKWDPALKDKTLNKLFLLTEKAAQEEPGLIIWPETSVQDFLMIKKGNYYNPGYLSDFIAGLGRPFLTGIITVLTGNDYEALFFNSAVLFSGNGEVLERYDKLHLVPFGEYIPLRKKLPFIEKIVPIDDFSRGKEYTVFEPPAISQRLPVKFSTLICFEDVFGNLARNFAKRGARFLVNITNDAWFMDTAEPYQHLAASVFRAVENRVSVVRSANTGISCFIAPSGRIKSRVSDYKGKDTFVAGHLTDVVVCSSSGSIYTEYGDAPVFLCFIVLLSLMAYKARKAQI</sequence>
<organism evidence="11 12">
    <name type="scientific">Candidatus Ghiorseimicrobium undicola</name>
    <dbReference type="NCBI Taxonomy" id="1974746"/>
    <lineage>
        <taxon>Bacteria</taxon>
        <taxon>Pseudomonadati</taxon>
        <taxon>Candidatus Omnitrophota</taxon>
        <taxon>Candidatus Ghiorseimicrobium</taxon>
    </lineage>
</organism>
<feature type="transmembrane region" description="Helical" evidence="9">
    <location>
        <begin position="86"/>
        <end position="110"/>
    </location>
</feature>
<comment type="catalytic activity">
    <reaction evidence="9">
        <text>N-terminal S-1,2-diacyl-sn-glyceryl-L-cysteinyl-[lipoprotein] + a glycerophospholipid = N-acyl-S-1,2-diacyl-sn-glyceryl-L-cysteinyl-[lipoprotein] + a 2-acyl-sn-glycero-3-phospholipid + H(+)</text>
        <dbReference type="Rhea" id="RHEA:48228"/>
        <dbReference type="Rhea" id="RHEA-COMP:14681"/>
        <dbReference type="Rhea" id="RHEA-COMP:14684"/>
        <dbReference type="ChEBI" id="CHEBI:15378"/>
        <dbReference type="ChEBI" id="CHEBI:136912"/>
        <dbReference type="ChEBI" id="CHEBI:140656"/>
        <dbReference type="ChEBI" id="CHEBI:140657"/>
        <dbReference type="ChEBI" id="CHEBI:140660"/>
        <dbReference type="EC" id="2.3.1.269"/>
    </reaction>
</comment>
<keyword evidence="6 9" id="KW-1133">Transmembrane helix</keyword>
<feature type="transmembrane region" description="Helical" evidence="9">
    <location>
        <begin position="16"/>
        <end position="33"/>
    </location>
</feature>
<dbReference type="UniPathway" id="UPA00666"/>
<evidence type="ECO:0000313" key="12">
    <source>
        <dbReference type="Proteomes" id="UP000229641"/>
    </source>
</evidence>
<dbReference type="PANTHER" id="PTHR38686">
    <property type="entry name" value="APOLIPOPROTEIN N-ACYLTRANSFERASE"/>
    <property type="match status" value="1"/>
</dbReference>
<dbReference type="NCBIfam" id="TIGR00546">
    <property type="entry name" value="lnt"/>
    <property type="match status" value="1"/>
</dbReference>
<comment type="function">
    <text evidence="9">Catalyzes the phospholipid dependent N-acylation of the N-terminal cysteine of apolipoprotein, the last step in lipoprotein maturation.</text>
</comment>
<evidence type="ECO:0000256" key="8">
    <source>
        <dbReference type="ARBA" id="ARBA00023315"/>
    </source>
</evidence>
<keyword evidence="11" id="KW-0449">Lipoprotein</keyword>
<dbReference type="EMBL" id="PCWA01000113">
    <property type="protein sequence ID" value="PIQ88232.1"/>
    <property type="molecule type" value="Genomic_DNA"/>
</dbReference>
<dbReference type="AlphaFoldDB" id="A0A2H0LUZ9"/>
<comment type="caution">
    <text evidence="11">The sequence shown here is derived from an EMBL/GenBank/DDBJ whole genome shotgun (WGS) entry which is preliminary data.</text>
</comment>
<evidence type="ECO:0000256" key="7">
    <source>
        <dbReference type="ARBA" id="ARBA00023136"/>
    </source>
</evidence>
<dbReference type="Proteomes" id="UP000229641">
    <property type="component" value="Unassembled WGS sequence"/>
</dbReference>
<evidence type="ECO:0000256" key="5">
    <source>
        <dbReference type="ARBA" id="ARBA00022692"/>
    </source>
</evidence>
<dbReference type="InterPro" id="IPR004563">
    <property type="entry name" value="Apolipo_AcylTrfase"/>
</dbReference>
<dbReference type="PANTHER" id="PTHR38686:SF1">
    <property type="entry name" value="APOLIPOPROTEIN N-ACYLTRANSFERASE"/>
    <property type="match status" value="1"/>
</dbReference>
<dbReference type="HAMAP" id="MF_01148">
    <property type="entry name" value="Lnt"/>
    <property type="match status" value="1"/>
</dbReference>
<dbReference type="GO" id="GO:0005886">
    <property type="term" value="C:plasma membrane"/>
    <property type="evidence" value="ECO:0007669"/>
    <property type="project" value="UniProtKB-SubCell"/>
</dbReference>
<dbReference type="InterPro" id="IPR045378">
    <property type="entry name" value="LNT_N"/>
</dbReference>
<feature type="transmembrane region" description="Helical" evidence="9">
    <location>
        <begin position="62"/>
        <end position="80"/>
    </location>
</feature>
<feature type="transmembrane region" description="Helical" evidence="9">
    <location>
        <begin position="156"/>
        <end position="179"/>
    </location>
</feature>
<evidence type="ECO:0000256" key="3">
    <source>
        <dbReference type="ARBA" id="ARBA00022475"/>
    </source>
</evidence>
<dbReference type="Pfam" id="PF00795">
    <property type="entry name" value="CN_hydrolase"/>
    <property type="match status" value="1"/>
</dbReference>
<dbReference type="PROSITE" id="PS50263">
    <property type="entry name" value="CN_HYDROLASE"/>
    <property type="match status" value="1"/>
</dbReference>
<keyword evidence="3 9" id="KW-1003">Cell membrane</keyword>
<comment type="subcellular location">
    <subcellularLocation>
        <location evidence="1 9">Cell membrane</location>
        <topology evidence="1 9">Multi-pass membrane protein</topology>
    </subcellularLocation>
</comment>
<evidence type="ECO:0000256" key="9">
    <source>
        <dbReference type="HAMAP-Rule" id="MF_01148"/>
    </source>
</evidence>
<protein>
    <recommendedName>
        <fullName evidence="9">Apolipoprotein N-acyltransferase</fullName>
        <shortName evidence="9">ALP N-acyltransferase</shortName>
        <ecNumber evidence="9">2.3.1.269</ecNumber>
    </recommendedName>
</protein>
<comment type="pathway">
    <text evidence="9">Protein modification; lipoprotein biosynthesis (N-acyl transfer).</text>
</comment>
<feature type="domain" description="CN hydrolase" evidence="10">
    <location>
        <begin position="235"/>
        <end position="492"/>
    </location>
</feature>
<keyword evidence="4 9" id="KW-0808">Transferase</keyword>
<dbReference type="Pfam" id="PF20154">
    <property type="entry name" value="LNT_N"/>
    <property type="match status" value="1"/>
</dbReference>
<evidence type="ECO:0000313" key="11">
    <source>
        <dbReference type="EMBL" id="PIQ88232.1"/>
    </source>
</evidence>
<dbReference type="EC" id="2.3.1.269" evidence="9"/>
<feature type="transmembrane region" description="Helical" evidence="9">
    <location>
        <begin position="200"/>
        <end position="217"/>
    </location>
</feature>
<reference evidence="11 12" key="1">
    <citation type="submission" date="2017-09" db="EMBL/GenBank/DDBJ databases">
        <title>Depth-based differentiation of microbial function through sediment-hosted aquifers and enrichment of novel symbionts in the deep terrestrial subsurface.</title>
        <authorList>
            <person name="Probst A.J."/>
            <person name="Ladd B."/>
            <person name="Jarett J.K."/>
            <person name="Geller-Mcgrath D.E."/>
            <person name="Sieber C.M."/>
            <person name="Emerson J.B."/>
            <person name="Anantharaman K."/>
            <person name="Thomas B.C."/>
            <person name="Malmstrom R."/>
            <person name="Stieglmeier M."/>
            <person name="Klingl A."/>
            <person name="Woyke T."/>
            <person name="Ryan C.M."/>
            <person name="Banfield J.F."/>
        </authorList>
    </citation>
    <scope>NUCLEOTIDE SEQUENCE [LARGE SCALE GENOMIC DNA]</scope>
    <source>
        <strain evidence="11">CG11_big_fil_rev_8_21_14_0_20_42_13</strain>
    </source>
</reference>
<keyword evidence="7 9" id="KW-0472">Membrane</keyword>
<accession>A0A2H0LUZ9</accession>
<feature type="transmembrane region" description="Helical" evidence="9">
    <location>
        <begin position="39"/>
        <end position="55"/>
    </location>
</feature>
<dbReference type="SUPFAM" id="SSF56317">
    <property type="entry name" value="Carbon-nitrogen hydrolase"/>
    <property type="match status" value="1"/>
</dbReference>
<dbReference type="CDD" id="cd07571">
    <property type="entry name" value="ALP_N-acyl_transferase"/>
    <property type="match status" value="1"/>
</dbReference>
<dbReference type="Gene3D" id="3.60.110.10">
    <property type="entry name" value="Carbon-nitrogen hydrolase"/>
    <property type="match status" value="1"/>
</dbReference>
<proteinExistence type="inferred from homology"/>